<comment type="subcellular location">
    <subcellularLocation>
        <location evidence="1">Mitochondrion matrix</location>
    </subcellularLocation>
</comment>
<dbReference type="EMBL" id="JAPFRF010000022">
    <property type="protein sequence ID" value="KAJ7304952.1"/>
    <property type="molecule type" value="Genomic_DNA"/>
</dbReference>
<dbReference type="GO" id="GO:0004826">
    <property type="term" value="F:phenylalanine-tRNA ligase activity"/>
    <property type="evidence" value="ECO:0007669"/>
    <property type="project" value="UniProtKB-EC"/>
</dbReference>
<dbReference type="Gene3D" id="3.30.930.10">
    <property type="entry name" value="Bira Bifunctional Protein, Domain 2"/>
    <property type="match status" value="1"/>
</dbReference>
<keyword evidence="15" id="KW-1185">Reference proteome</keyword>
<keyword evidence="7" id="KW-0648">Protein biosynthesis</keyword>
<keyword evidence="10" id="KW-0030">Aminoacyl-tRNA synthetase</keyword>
<evidence type="ECO:0000256" key="12">
    <source>
        <dbReference type="ARBA" id="ARBA00049255"/>
    </source>
</evidence>
<evidence type="ECO:0000256" key="5">
    <source>
        <dbReference type="ARBA" id="ARBA00022741"/>
    </source>
</evidence>
<evidence type="ECO:0000259" key="13">
    <source>
        <dbReference type="PROSITE" id="PS51447"/>
    </source>
</evidence>
<proteinExistence type="inferred from homology"/>
<dbReference type="OrthoDB" id="273345at2759"/>
<evidence type="ECO:0000256" key="8">
    <source>
        <dbReference type="ARBA" id="ARBA00022946"/>
    </source>
</evidence>
<evidence type="ECO:0000256" key="10">
    <source>
        <dbReference type="ARBA" id="ARBA00023146"/>
    </source>
</evidence>
<evidence type="ECO:0000256" key="7">
    <source>
        <dbReference type="ARBA" id="ARBA00022917"/>
    </source>
</evidence>
<reference evidence="14" key="1">
    <citation type="journal article" date="2023" name="DNA Res.">
        <title>Chromosome-level genome assembly of Phrynocephalus forsythii using third-generation DNA sequencing and Hi-C analysis.</title>
        <authorList>
            <person name="Qi Y."/>
            <person name="Zhao W."/>
            <person name="Zhao Y."/>
            <person name="Niu C."/>
            <person name="Cao S."/>
            <person name="Zhang Y."/>
        </authorList>
    </citation>
    <scope>NUCLEOTIDE SEQUENCE</scope>
    <source>
        <tissue evidence="14">Muscle</tissue>
    </source>
</reference>
<dbReference type="EC" id="6.1.1.20" evidence="3"/>
<evidence type="ECO:0000256" key="4">
    <source>
        <dbReference type="ARBA" id="ARBA00022598"/>
    </source>
</evidence>
<dbReference type="InterPro" id="IPR045864">
    <property type="entry name" value="aa-tRNA-synth_II/BPL/LPL"/>
</dbReference>
<keyword evidence="6" id="KW-0067">ATP-binding</keyword>
<evidence type="ECO:0000313" key="15">
    <source>
        <dbReference type="Proteomes" id="UP001142489"/>
    </source>
</evidence>
<comment type="similarity">
    <text evidence="2">Belongs to the class-II aminoacyl-tRNA synthetase family.</text>
</comment>
<comment type="catalytic activity">
    <reaction evidence="12">
        <text>tRNA(Phe) + L-phenylalanine + ATP = L-phenylalanyl-tRNA(Phe) + AMP + diphosphate + H(+)</text>
        <dbReference type="Rhea" id="RHEA:19413"/>
        <dbReference type="Rhea" id="RHEA-COMP:9668"/>
        <dbReference type="Rhea" id="RHEA-COMP:9699"/>
        <dbReference type="ChEBI" id="CHEBI:15378"/>
        <dbReference type="ChEBI" id="CHEBI:30616"/>
        <dbReference type="ChEBI" id="CHEBI:33019"/>
        <dbReference type="ChEBI" id="CHEBI:58095"/>
        <dbReference type="ChEBI" id="CHEBI:78442"/>
        <dbReference type="ChEBI" id="CHEBI:78531"/>
        <dbReference type="ChEBI" id="CHEBI:456215"/>
        <dbReference type="EC" id="6.1.1.20"/>
    </reaction>
</comment>
<evidence type="ECO:0000256" key="11">
    <source>
        <dbReference type="ARBA" id="ARBA00031194"/>
    </source>
</evidence>
<evidence type="ECO:0000256" key="6">
    <source>
        <dbReference type="ARBA" id="ARBA00022840"/>
    </source>
</evidence>
<gene>
    <name evidence="14" type="ORF">JRQ81_010652</name>
</gene>
<feature type="domain" description="FDX-ACB" evidence="13">
    <location>
        <begin position="408"/>
        <end position="501"/>
    </location>
</feature>
<evidence type="ECO:0000256" key="3">
    <source>
        <dbReference type="ARBA" id="ARBA00012814"/>
    </source>
</evidence>
<dbReference type="GO" id="GO:0005759">
    <property type="term" value="C:mitochondrial matrix"/>
    <property type="evidence" value="ECO:0007669"/>
    <property type="project" value="UniProtKB-SubCell"/>
</dbReference>
<dbReference type="GO" id="GO:0006412">
    <property type="term" value="P:translation"/>
    <property type="evidence" value="ECO:0007669"/>
    <property type="project" value="UniProtKB-KW"/>
</dbReference>
<dbReference type="SMART" id="SM00896">
    <property type="entry name" value="FDX-ACB"/>
    <property type="match status" value="1"/>
</dbReference>
<accession>A0A9Q1AR29</accession>
<dbReference type="InterPro" id="IPR005121">
    <property type="entry name" value="Fdx_antiC-bd"/>
</dbReference>
<dbReference type="AlphaFoldDB" id="A0A9Q1AR29"/>
<keyword evidence="5" id="KW-0547">Nucleotide-binding</keyword>
<dbReference type="GO" id="GO:0005524">
    <property type="term" value="F:ATP binding"/>
    <property type="evidence" value="ECO:0007669"/>
    <property type="project" value="UniProtKB-KW"/>
</dbReference>
<protein>
    <recommendedName>
        <fullName evidence="3">phenylalanine--tRNA ligase</fullName>
        <ecNumber evidence="3">6.1.1.20</ecNumber>
    </recommendedName>
    <alternativeName>
        <fullName evidence="11">Phenylalanyl-tRNA synthetase</fullName>
    </alternativeName>
</protein>
<sequence length="501" mass="55590">MALCRGQGGTPADQPAREWQNSWQVVAMAAQAGFILSKVHPFNAREAGGYTCTGYRSQDKPFCIEGALNHIFTQSWHDPHSGTAVSQTEVEGKLVSFLVPEIFRDKINRGFLDLNSEHPVRTLNEKLLVQLSKSFPVQEANSSLPLVFQDSTGSLFSSDGCWMVPVAEENADPPSVINKTAKIILPSGFLHWLRTGQGDDLISGEKDWVFNKYYLRPSMLYPLHAVLVQQTELLPRTLLVLSGLAFRKCKISSHDLPVFHETVFVCVVSQGSEDACIQCLTENILTVLSPLLQASGFKLDCTTEEPETPPPNTFLIPEPQHRNLKYFVTEALDPSGAEPQKLCVGTVNAASWLPTNISQECVYASLNLDLLAMQICGIMDWRMLWTSDERFLAQFGGGHLGPFRSFSLYPPSYAHDISFWVPKAGRFDETQLHAIARCVSGETVVSLRLLDSFLHPGTGQTSLCYRITYCSCDQALSEQQAAAMQMNLREAVQWSLGLALR</sequence>
<evidence type="ECO:0000256" key="1">
    <source>
        <dbReference type="ARBA" id="ARBA00004305"/>
    </source>
</evidence>
<name>A0A9Q1AR29_9SAUR</name>
<evidence type="ECO:0000256" key="2">
    <source>
        <dbReference type="ARBA" id="ARBA00008226"/>
    </source>
</evidence>
<dbReference type="Proteomes" id="UP001142489">
    <property type="component" value="Unassembled WGS sequence"/>
</dbReference>
<dbReference type="SUPFAM" id="SSF54991">
    <property type="entry name" value="Anticodon-binding domain of PheRS"/>
    <property type="match status" value="1"/>
</dbReference>
<keyword evidence="8" id="KW-0809">Transit peptide</keyword>
<dbReference type="Pfam" id="PF03147">
    <property type="entry name" value="FDX-ACB"/>
    <property type="match status" value="1"/>
</dbReference>
<keyword evidence="4" id="KW-0436">Ligase</keyword>
<organism evidence="14 15">
    <name type="scientific">Phrynocephalus forsythii</name>
    <dbReference type="NCBI Taxonomy" id="171643"/>
    <lineage>
        <taxon>Eukaryota</taxon>
        <taxon>Metazoa</taxon>
        <taxon>Chordata</taxon>
        <taxon>Craniata</taxon>
        <taxon>Vertebrata</taxon>
        <taxon>Euteleostomi</taxon>
        <taxon>Lepidosauria</taxon>
        <taxon>Squamata</taxon>
        <taxon>Bifurcata</taxon>
        <taxon>Unidentata</taxon>
        <taxon>Episquamata</taxon>
        <taxon>Toxicofera</taxon>
        <taxon>Iguania</taxon>
        <taxon>Acrodonta</taxon>
        <taxon>Agamidae</taxon>
        <taxon>Agaminae</taxon>
        <taxon>Phrynocephalus</taxon>
    </lineage>
</organism>
<keyword evidence="9" id="KW-0496">Mitochondrion</keyword>
<dbReference type="InterPro" id="IPR036690">
    <property type="entry name" value="Fdx_antiC-bd_sf"/>
</dbReference>
<dbReference type="FunFam" id="3.30.70.380:FF:000002">
    <property type="entry name" value="phenylalanine--tRNA ligase, mitochondrial"/>
    <property type="match status" value="1"/>
</dbReference>
<comment type="caution">
    <text evidence="14">The sequence shown here is derived from an EMBL/GenBank/DDBJ whole genome shotgun (WGS) entry which is preliminary data.</text>
</comment>
<evidence type="ECO:0000313" key="14">
    <source>
        <dbReference type="EMBL" id="KAJ7304952.1"/>
    </source>
</evidence>
<dbReference type="PROSITE" id="PS51447">
    <property type="entry name" value="FDX_ACB"/>
    <property type="match status" value="1"/>
</dbReference>
<dbReference type="Gene3D" id="3.30.70.380">
    <property type="entry name" value="Ferrodoxin-fold anticodon-binding domain"/>
    <property type="match status" value="1"/>
</dbReference>
<evidence type="ECO:0000256" key="9">
    <source>
        <dbReference type="ARBA" id="ARBA00023128"/>
    </source>
</evidence>